<proteinExistence type="predicted"/>
<accession>A0A286GI23</accession>
<reference evidence="3" key="1">
    <citation type="submission" date="2017-09" db="EMBL/GenBank/DDBJ databases">
        <authorList>
            <person name="Varghese N."/>
            <person name="Submissions S."/>
        </authorList>
    </citation>
    <scope>NUCLEOTIDE SEQUENCE [LARGE SCALE GENOMIC DNA]</scope>
    <source>
        <strain evidence="3">USBA 140</strain>
    </source>
</reference>
<keyword evidence="3" id="KW-1185">Reference proteome</keyword>
<name>A0A286GI23_9PROT</name>
<protein>
    <recommendedName>
        <fullName evidence="4">Peptidase propeptide and YPEB domain-containing protein</fullName>
    </recommendedName>
</protein>
<evidence type="ECO:0000313" key="3">
    <source>
        <dbReference type="Proteomes" id="UP000219621"/>
    </source>
</evidence>
<evidence type="ECO:0008006" key="4">
    <source>
        <dbReference type="Google" id="ProtNLM"/>
    </source>
</evidence>
<feature type="chain" id="PRO_5013013101" description="Peptidase propeptide and YPEB domain-containing protein" evidence="1">
    <location>
        <begin position="25"/>
        <end position="101"/>
    </location>
</feature>
<feature type="signal peptide" evidence="1">
    <location>
        <begin position="1"/>
        <end position="24"/>
    </location>
</feature>
<dbReference type="RefSeq" id="WP_097279210.1">
    <property type="nucleotide sequence ID" value="NZ_OCNJ01000004.1"/>
</dbReference>
<dbReference type="Proteomes" id="UP000219621">
    <property type="component" value="Unassembled WGS sequence"/>
</dbReference>
<evidence type="ECO:0000256" key="1">
    <source>
        <dbReference type="SAM" id="SignalP"/>
    </source>
</evidence>
<organism evidence="2 3">
    <name type="scientific">Caenispirillum bisanense</name>
    <dbReference type="NCBI Taxonomy" id="414052"/>
    <lineage>
        <taxon>Bacteria</taxon>
        <taxon>Pseudomonadati</taxon>
        <taxon>Pseudomonadota</taxon>
        <taxon>Alphaproteobacteria</taxon>
        <taxon>Rhodospirillales</taxon>
        <taxon>Novispirillaceae</taxon>
        <taxon>Caenispirillum</taxon>
    </lineage>
</organism>
<gene>
    <name evidence="2" type="ORF">SAMN05421508_104254</name>
</gene>
<keyword evidence="1" id="KW-0732">Signal</keyword>
<evidence type="ECO:0000313" key="2">
    <source>
        <dbReference type="EMBL" id="SOD95185.1"/>
    </source>
</evidence>
<dbReference type="EMBL" id="OCNJ01000004">
    <property type="protein sequence ID" value="SOD95185.1"/>
    <property type="molecule type" value="Genomic_DNA"/>
</dbReference>
<dbReference type="AlphaFoldDB" id="A0A286GI23"/>
<sequence length="101" mass="10405">MRLKSALAAVASLGAALVPAAALAAQAETLEQKDCVLSAAGLLPTIPDLRVVAAEAKADASPDTYTVLVTVEAIGRTAIYEFTCVYDKVDGALVEGGRMRQ</sequence>